<evidence type="ECO:0000259" key="2">
    <source>
        <dbReference type="Pfam" id="PF00092"/>
    </source>
</evidence>
<feature type="region of interest" description="Disordered" evidence="1">
    <location>
        <begin position="1"/>
        <end position="67"/>
    </location>
</feature>
<dbReference type="AlphaFoldDB" id="A0A5C3MHL2"/>
<dbReference type="SUPFAM" id="SSF53300">
    <property type="entry name" value="vWA-like"/>
    <property type="match status" value="1"/>
</dbReference>
<gene>
    <name evidence="3" type="ORF">BDQ12DRAFT_731833</name>
</gene>
<dbReference type="Proteomes" id="UP000308652">
    <property type="component" value="Unassembled WGS sequence"/>
</dbReference>
<dbReference type="STRING" id="68775.A0A5C3MHL2"/>
<evidence type="ECO:0000313" key="3">
    <source>
        <dbReference type="EMBL" id="TFK43866.1"/>
    </source>
</evidence>
<reference evidence="3 4" key="1">
    <citation type="journal article" date="2019" name="Nat. Ecol. Evol.">
        <title>Megaphylogeny resolves global patterns of mushroom evolution.</title>
        <authorList>
            <person name="Varga T."/>
            <person name="Krizsan K."/>
            <person name="Foldi C."/>
            <person name="Dima B."/>
            <person name="Sanchez-Garcia M."/>
            <person name="Sanchez-Ramirez S."/>
            <person name="Szollosi G.J."/>
            <person name="Szarkandi J.G."/>
            <person name="Papp V."/>
            <person name="Albert L."/>
            <person name="Andreopoulos W."/>
            <person name="Angelini C."/>
            <person name="Antonin V."/>
            <person name="Barry K.W."/>
            <person name="Bougher N.L."/>
            <person name="Buchanan P."/>
            <person name="Buyck B."/>
            <person name="Bense V."/>
            <person name="Catcheside P."/>
            <person name="Chovatia M."/>
            <person name="Cooper J."/>
            <person name="Damon W."/>
            <person name="Desjardin D."/>
            <person name="Finy P."/>
            <person name="Geml J."/>
            <person name="Haridas S."/>
            <person name="Hughes K."/>
            <person name="Justo A."/>
            <person name="Karasinski D."/>
            <person name="Kautmanova I."/>
            <person name="Kiss B."/>
            <person name="Kocsube S."/>
            <person name="Kotiranta H."/>
            <person name="LaButti K.M."/>
            <person name="Lechner B.E."/>
            <person name="Liimatainen K."/>
            <person name="Lipzen A."/>
            <person name="Lukacs Z."/>
            <person name="Mihaltcheva S."/>
            <person name="Morgado L.N."/>
            <person name="Niskanen T."/>
            <person name="Noordeloos M.E."/>
            <person name="Ohm R.A."/>
            <person name="Ortiz-Santana B."/>
            <person name="Ovrebo C."/>
            <person name="Racz N."/>
            <person name="Riley R."/>
            <person name="Savchenko A."/>
            <person name="Shiryaev A."/>
            <person name="Soop K."/>
            <person name="Spirin V."/>
            <person name="Szebenyi C."/>
            <person name="Tomsovsky M."/>
            <person name="Tulloss R.E."/>
            <person name="Uehling J."/>
            <person name="Grigoriev I.V."/>
            <person name="Vagvolgyi C."/>
            <person name="Papp T."/>
            <person name="Martin F.M."/>
            <person name="Miettinen O."/>
            <person name="Hibbett D.S."/>
            <person name="Nagy L.G."/>
        </authorList>
    </citation>
    <scope>NUCLEOTIDE SEQUENCE [LARGE SCALE GENOMIC DNA]</scope>
    <source>
        <strain evidence="3 4">CBS 166.37</strain>
    </source>
</reference>
<keyword evidence="4" id="KW-1185">Reference proteome</keyword>
<feature type="domain" description="VWFA" evidence="2">
    <location>
        <begin position="100"/>
        <end position="238"/>
    </location>
</feature>
<name>A0A5C3MHL2_9AGAR</name>
<dbReference type="OrthoDB" id="2142040at2759"/>
<dbReference type="InterPro" id="IPR002035">
    <property type="entry name" value="VWF_A"/>
</dbReference>
<evidence type="ECO:0000313" key="4">
    <source>
        <dbReference type="Proteomes" id="UP000308652"/>
    </source>
</evidence>
<organism evidence="3 4">
    <name type="scientific">Crucibulum laeve</name>
    <dbReference type="NCBI Taxonomy" id="68775"/>
    <lineage>
        <taxon>Eukaryota</taxon>
        <taxon>Fungi</taxon>
        <taxon>Dikarya</taxon>
        <taxon>Basidiomycota</taxon>
        <taxon>Agaricomycotina</taxon>
        <taxon>Agaricomycetes</taxon>
        <taxon>Agaricomycetidae</taxon>
        <taxon>Agaricales</taxon>
        <taxon>Agaricineae</taxon>
        <taxon>Nidulariaceae</taxon>
        <taxon>Crucibulum</taxon>
    </lineage>
</organism>
<dbReference type="Gene3D" id="3.40.50.410">
    <property type="entry name" value="von Willebrand factor, type A domain"/>
    <property type="match status" value="1"/>
</dbReference>
<accession>A0A5C3MHL2</accession>
<sequence length="298" mass="33304">MGNSNSQYKSKDQIPRFRHYSSTQWADSDSPPAYEASPPVYSASEGSNRFTDSKASVKYNPNEKPDPARGLLHGPFAPAMPAASDSTENALEMLKRYNTVFIVDDSRSMYPLWAEACEALACLAETANRYDTDGIDVHFINDLEKTEPVGMNLKNEQAVRDLFNSRLATGKYTPIGEKLELLLREYLKKLKARSEVKRVNYIIISDGDPTDEPAYVIKNEADKLDKLNAPLCQVGIQFVQIGNSPKATAYLQGLDDELKEQGVSRDIVDTTIYDGKLTDTRLIKILLGGINRRIDDQK</sequence>
<evidence type="ECO:0000256" key="1">
    <source>
        <dbReference type="SAM" id="MobiDB-lite"/>
    </source>
</evidence>
<dbReference type="PANTHER" id="PTHR34706">
    <property type="entry name" value="SLR1338 PROTEIN"/>
    <property type="match status" value="1"/>
</dbReference>
<protein>
    <recommendedName>
        <fullName evidence="2">VWFA domain-containing protein</fullName>
    </recommendedName>
</protein>
<dbReference type="EMBL" id="ML213591">
    <property type="protein sequence ID" value="TFK43866.1"/>
    <property type="molecule type" value="Genomic_DNA"/>
</dbReference>
<dbReference type="Pfam" id="PF00092">
    <property type="entry name" value="VWA"/>
    <property type="match status" value="1"/>
</dbReference>
<feature type="compositionally biased region" description="Polar residues" evidence="1">
    <location>
        <begin position="44"/>
        <end position="54"/>
    </location>
</feature>
<proteinExistence type="predicted"/>
<dbReference type="InterPro" id="IPR036465">
    <property type="entry name" value="vWFA_dom_sf"/>
</dbReference>
<dbReference type="PANTHER" id="PTHR34706:SF1">
    <property type="entry name" value="VWFA DOMAIN-CONTAINING PROTEIN"/>
    <property type="match status" value="1"/>
</dbReference>